<dbReference type="EMBL" id="CP011232">
    <property type="protein sequence ID" value="AKI98085.1"/>
    <property type="molecule type" value="Genomic_DNA"/>
</dbReference>
<evidence type="ECO:0000313" key="1">
    <source>
        <dbReference type="EMBL" id="AKI98085.1"/>
    </source>
</evidence>
<protein>
    <recommendedName>
        <fullName evidence="3">DUF501 domain-containing protein</fullName>
    </recommendedName>
</protein>
<dbReference type="Proteomes" id="UP000035159">
    <property type="component" value="Chromosome"/>
</dbReference>
<sequence length="184" mass="21169">MESRCTEKKIVEQQLGREVKNNFTVVKKCRWGYPQCIQSSLITEGKPFPTLFWLTCPLLSKEVSRLEEKGWIKRFEENLQNSEELFQRYLKAHRATIELKASLVKANNLKNWQKEALLGRGIGGIKNLKTVKCLHLQLANYLSGIKNPIGESVWKMLSIKECNEDNVLCKTLEGDNEKRTAGKD</sequence>
<dbReference type="STRING" id="1330330.IX53_09865"/>
<dbReference type="PANTHER" id="PTHR37163:SF1">
    <property type="entry name" value="DUF501 DOMAIN-CONTAINING PROTEIN"/>
    <property type="match status" value="1"/>
</dbReference>
<evidence type="ECO:0000313" key="2">
    <source>
        <dbReference type="Proteomes" id="UP000035159"/>
    </source>
</evidence>
<accession>A0A0G2Z909</accession>
<dbReference type="AlphaFoldDB" id="A0A0G2Z909"/>
<dbReference type="InterPro" id="IPR007511">
    <property type="entry name" value="DUF501"/>
</dbReference>
<dbReference type="Pfam" id="PF04417">
    <property type="entry name" value="DUF501"/>
    <property type="match status" value="1"/>
</dbReference>
<gene>
    <name evidence="1" type="ORF">IX53_09865</name>
</gene>
<evidence type="ECO:0008006" key="3">
    <source>
        <dbReference type="Google" id="ProtNLM"/>
    </source>
</evidence>
<name>A0A0G2Z909_9BACT</name>
<dbReference type="KEGG" id="kpf:IX53_09865"/>
<keyword evidence="2" id="KW-1185">Reference proteome</keyword>
<dbReference type="RefSeq" id="WP_047755220.1">
    <property type="nucleotide sequence ID" value="NZ_CAJUHA010000010.1"/>
</dbReference>
<dbReference type="PANTHER" id="PTHR37163">
    <property type="entry name" value="CONSERVED PROTEIN"/>
    <property type="match status" value="1"/>
</dbReference>
<dbReference type="PATRIC" id="fig|1330330.3.peg.2011"/>
<reference evidence="1 2" key="1">
    <citation type="submission" date="2015-04" db="EMBL/GenBank/DDBJ databases">
        <title>Complete Genome Sequence of Kosmotoga pacifica SLHLJ1.</title>
        <authorList>
            <person name="Jiang L.J."/>
            <person name="Shao Z.Z."/>
            <person name="Jebbar M."/>
        </authorList>
    </citation>
    <scope>NUCLEOTIDE SEQUENCE [LARGE SCALE GENOMIC DNA]</scope>
    <source>
        <strain evidence="1 2">SLHLJ1</strain>
    </source>
</reference>
<organism evidence="1 2">
    <name type="scientific">Kosmotoga pacifica</name>
    <dbReference type="NCBI Taxonomy" id="1330330"/>
    <lineage>
        <taxon>Bacteria</taxon>
        <taxon>Thermotogati</taxon>
        <taxon>Thermotogota</taxon>
        <taxon>Thermotogae</taxon>
        <taxon>Kosmotogales</taxon>
        <taxon>Kosmotogaceae</taxon>
        <taxon>Kosmotoga</taxon>
    </lineage>
</organism>
<dbReference type="OrthoDB" id="13546at2"/>
<proteinExistence type="predicted"/>